<feature type="compositionally biased region" description="Low complexity" evidence="1">
    <location>
        <begin position="62"/>
        <end position="73"/>
    </location>
</feature>
<dbReference type="RefSeq" id="WP_153401381.1">
    <property type="nucleotide sequence ID" value="NZ_ML762424.1"/>
</dbReference>
<gene>
    <name evidence="2" type="ORF">F9U64_02735</name>
</gene>
<keyword evidence="3" id="KW-1185">Reference proteome</keyword>
<evidence type="ECO:0000313" key="3">
    <source>
        <dbReference type="Proteomes" id="UP000480246"/>
    </source>
</evidence>
<feature type="region of interest" description="Disordered" evidence="1">
    <location>
        <begin position="37"/>
        <end position="73"/>
    </location>
</feature>
<dbReference type="Proteomes" id="UP000480246">
    <property type="component" value="Unassembled WGS sequence"/>
</dbReference>
<evidence type="ECO:0000256" key="1">
    <source>
        <dbReference type="SAM" id="MobiDB-lite"/>
    </source>
</evidence>
<name>A0A7C8L5W2_9BACI</name>
<dbReference type="EMBL" id="WEID01000012">
    <property type="protein sequence ID" value="KAB8138931.1"/>
    <property type="molecule type" value="Genomic_DNA"/>
</dbReference>
<protein>
    <submittedName>
        <fullName evidence="2">Uncharacterized protein</fullName>
    </submittedName>
</protein>
<reference evidence="2 3" key="1">
    <citation type="submission" date="2019-10" db="EMBL/GenBank/DDBJ databases">
        <title>Gracilibacillus sp. nov. isolated from rice seeds.</title>
        <authorList>
            <person name="He S."/>
        </authorList>
    </citation>
    <scope>NUCLEOTIDE SEQUENCE [LARGE SCALE GENOMIC DNA]</scope>
    <source>
        <strain evidence="2 3">TD8</strain>
    </source>
</reference>
<organism evidence="2 3">
    <name type="scientific">Gracilibacillus oryzae</name>
    <dbReference type="NCBI Taxonomy" id="1672701"/>
    <lineage>
        <taxon>Bacteria</taxon>
        <taxon>Bacillati</taxon>
        <taxon>Bacillota</taxon>
        <taxon>Bacilli</taxon>
        <taxon>Bacillales</taxon>
        <taxon>Bacillaceae</taxon>
        <taxon>Gracilibacillus</taxon>
    </lineage>
</organism>
<evidence type="ECO:0000313" key="2">
    <source>
        <dbReference type="EMBL" id="KAB8138931.1"/>
    </source>
</evidence>
<dbReference type="OrthoDB" id="9793135at2"/>
<accession>A0A7C8L5W2</accession>
<proteinExistence type="predicted"/>
<feature type="compositionally biased region" description="Acidic residues" evidence="1">
    <location>
        <begin position="48"/>
        <end position="61"/>
    </location>
</feature>
<dbReference type="AlphaFoldDB" id="A0A7C8L5W2"/>
<dbReference type="InterPro" id="IPR043751">
    <property type="entry name" value="DUF5696"/>
</dbReference>
<sequence>MKIAKMKPKTIIKLILFLVIVTGVLYAVFQSDESDQSVSVPTAPAVPTEEEEPAAETETPDEQQPAAEQQPEQVISEAPAAEKRPETIASKQQEIDGHSFLIENDFLELYLNEENLSLIVREKATGAVMYSTVKQPIESTESWKNFTRSGIVMEYLVDTNIVVYRADMYSENPTKTITKNDNGFVASISYPELQISFDVHVTLTDQGITVDVPQDSIEEKSDKYKMAGLYVYPFLGYSVLGEREGYMFIPDGSGALVHLKDNNGKYKQPYSEMVYGGNAGIDDSYVLSFFNQMDPFNDPEKILAPVFGMVQTDSEIGYLGIIEEGKFSSKIEAYPSGAILPYNWITSKFIYRQVYNQPTSQDTGTMVVRQKNRNNFDIKVHYQFVTGEQANYMGLAGEYRDYLLGNQLIADLETPFKARIDFLGSEVENGLLRKKDVPMTTFSQADDILTDLQNAGVESIMSIYKGWQEGGLYGGLPIRSFDPESSLDDGLSLKGLLDNADDKGIDLYLYQDALRINMEELENTRYELMKKFNKRTYTDDVYGNVYQSFNYLNPASSVDLLERMAEEYQGGEIDHIAISGISNQLFSYSEGSQEFDRIATKEHYEKIISDYDNQFDLLLEQPFSYLWKRTNAIIDLPTNSSNYVFTDEDIPFITLTLKGLIPMYAEYTNFQANQDEFFLQLVEQGINPSFYITEENPAALKNTNSSDIYSSQYERYEEMIPAYYEELAALHEEIGEAMITGHEREGEMVKITYDNGVVVYVNYSEKAQTMDDTSVEAMSYKVVQGQLN</sequence>
<dbReference type="Pfam" id="PF18952">
    <property type="entry name" value="DUF5696"/>
    <property type="match status" value="1"/>
</dbReference>
<comment type="caution">
    <text evidence="2">The sequence shown here is derived from an EMBL/GenBank/DDBJ whole genome shotgun (WGS) entry which is preliminary data.</text>
</comment>